<gene>
    <name evidence="1" type="ORF">C7959_1209</name>
</gene>
<dbReference type="AlphaFoldDB" id="A0A4R8GT16"/>
<dbReference type="RefSeq" id="WP_134117453.1">
    <property type="nucleotide sequence ID" value="NZ_SOEG01000020.1"/>
</dbReference>
<name>A0A4R8GT16_9FIRM</name>
<organism evidence="1 2">
    <name type="scientific">Orenia marismortui</name>
    <dbReference type="NCBI Taxonomy" id="46469"/>
    <lineage>
        <taxon>Bacteria</taxon>
        <taxon>Bacillati</taxon>
        <taxon>Bacillota</taxon>
        <taxon>Clostridia</taxon>
        <taxon>Halanaerobiales</taxon>
        <taxon>Halobacteroidaceae</taxon>
        <taxon>Orenia</taxon>
    </lineage>
</organism>
<comment type="caution">
    <text evidence="1">The sequence shown here is derived from an EMBL/GenBank/DDBJ whole genome shotgun (WGS) entry which is preliminary data.</text>
</comment>
<protein>
    <submittedName>
        <fullName evidence="1">Uncharacterized protein</fullName>
    </submittedName>
</protein>
<dbReference type="Proteomes" id="UP000295832">
    <property type="component" value="Unassembled WGS sequence"/>
</dbReference>
<dbReference type="EMBL" id="SOEG01000020">
    <property type="protein sequence ID" value="TDX49115.1"/>
    <property type="molecule type" value="Genomic_DNA"/>
</dbReference>
<proteinExistence type="predicted"/>
<accession>A0A4R8GT16</accession>
<evidence type="ECO:0000313" key="1">
    <source>
        <dbReference type="EMBL" id="TDX49115.1"/>
    </source>
</evidence>
<keyword evidence="2" id="KW-1185">Reference proteome</keyword>
<evidence type="ECO:0000313" key="2">
    <source>
        <dbReference type="Proteomes" id="UP000295832"/>
    </source>
</evidence>
<reference evidence="1 2" key="1">
    <citation type="submission" date="2019-03" db="EMBL/GenBank/DDBJ databases">
        <title>Subsurface microbial communities from deep shales in Ohio and West Virginia, USA.</title>
        <authorList>
            <person name="Wrighton K."/>
        </authorList>
    </citation>
    <scope>NUCLEOTIDE SEQUENCE [LARGE SCALE GENOMIC DNA]</scope>
    <source>
        <strain evidence="1 2">MSL 6dP</strain>
    </source>
</reference>
<sequence length="84" mass="9900">MYSDEKIIERFKIYLEVDGDTYTASCALCEDHIGLYCWGEVWVDGKKYSPQTYPQIRGKSEEDHKKQLKCLLETDIVNHLQRNI</sequence>